<dbReference type="GO" id="GO:0003887">
    <property type="term" value="F:DNA-directed DNA polymerase activity"/>
    <property type="evidence" value="ECO:0007669"/>
    <property type="project" value="InterPro"/>
</dbReference>
<dbReference type="PANTHER" id="PTHR11076:SF33">
    <property type="entry name" value="DNA POLYMERASE KAPPA"/>
    <property type="match status" value="1"/>
</dbReference>
<dbReference type="Gene3D" id="3.30.70.270">
    <property type="match status" value="1"/>
</dbReference>
<dbReference type="Pfam" id="PF00817">
    <property type="entry name" value="IMS"/>
    <property type="match status" value="1"/>
</dbReference>
<organism evidence="3 4">
    <name type="scientific">Candidatus Uhrbacteria bacterium RIFCSPHIGHO2_02_FULL_57_19</name>
    <dbReference type="NCBI Taxonomy" id="1802391"/>
    <lineage>
        <taxon>Bacteria</taxon>
        <taxon>Candidatus Uhriibacteriota</taxon>
    </lineage>
</organism>
<dbReference type="PROSITE" id="PS50173">
    <property type="entry name" value="UMUC"/>
    <property type="match status" value="1"/>
</dbReference>
<dbReference type="SUPFAM" id="SSF100879">
    <property type="entry name" value="Lesion bypass DNA polymerase (Y-family), little finger domain"/>
    <property type="match status" value="1"/>
</dbReference>
<dbReference type="AlphaFoldDB" id="A0A1F7U5F8"/>
<evidence type="ECO:0000259" key="2">
    <source>
        <dbReference type="PROSITE" id="PS50173"/>
    </source>
</evidence>
<dbReference type="SUPFAM" id="SSF56672">
    <property type="entry name" value="DNA/RNA polymerases"/>
    <property type="match status" value="1"/>
</dbReference>
<dbReference type="Gene3D" id="1.10.150.20">
    <property type="entry name" value="5' to 3' exonuclease, C-terminal subdomain"/>
    <property type="match status" value="1"/>
</dbReference>
<evidence type="ECO:0000313" key="4">
    <source>
        <dbReference type="Proteomes" id="UP000176303"/>
    </source>
</evidence>
<comment type="similarity">
    <text evidence="1">Belongs to the DNA polymerase type-Y family.</text>
</comment>
<dbReference type="GO" id="GO:0009432">
    <property type="term" value="P:SOS response"/>
    <property type="evidence" value="ECO:0007669"/>
    <property type="project" value="TreeGrafter"/>
</dbReference>
<gene>
    <name evidence="3" type="ORF">A3D72_02820</name>
</gene>
<evidence type="ECO:0000313" key="3">
    <source>
        <dbReference type="EMBL" id="OGL73503.1"/>
    </source>
</evidence>
<dbReference type="Gene3D" id="3.40.1170.60">
    <property type="match status" value="1"/>
</dbReference>
<dbReference type="STRING" id="1802391.A3D72_02820"/>
<sequence>MNSYFASVAQQMNPLLRGKPIGVGGKPGTRGIIAAASREAKKRGVKTAMSAYEALRLCPELIIVDGDMDAVVETTNRFLDIFRRYTDEVEVFSVDEAFLDVTDWHERYGGPVKMARMIKADMRRELGECITASIGIAENKLLAKLASDLQKPDGIVVLSKSSSSTGLFVRIGLSDPGVRFETFDEITKTLPLTELCGIAERLRIRLERIGITTIEELGRAPVGALIDEFGPVAGTKLHLMGNGEDPSPVISVVDSPKSFGHSYTMPADVTDREILRKTLFALAEKVARRMRREGFSGRHIGVYVRYYDFSGTGEGMMRKNFTDDGLEIFRAAWKLARPLVGTRPARLLGVHVSEISHRGQIPLFPADRRRVALIDAADEVNDRYGERTVEPLVTLGMILKRHVSGFHHALPVSVKRK</sequence>
<dbReference type="InterPro" id="IPR050116">
    <property type="entry name" value="DNA_polymerase-Y"/>
</dbReference>
<protein>
    <recommendedName>
        <fullName evidence="2">UmuC domain-containing protein</fullName>
    </recommendedName>
</protein>
<dbReference type="PANTHER" id="PTHR11076">
    <property type="entry name" value="DNA REPAIR POLYMERASE UMUC / TRANSFERASE FAMILY MEMBER"/>
    <property type="match status" value="1"/>
</dbReference>
<dbReference type="InterPro" id="IPR036775">
    <property type="entry name" value="DNA_pol_Y-fam_lit_finger_sf"/>
</dbReference>
<dbReference type="GO" id="GO:0003684">
    <property type="term" value="F:damaged DNA binding"/>
    <property type="evidence" value="ECO:0007669"/>
    <property type="project" value="InterPro"/>
</dbReference>
<dbReference type="InterPro" id="IPR001126">
    <property type="entry name" value="UmuC"/>
</dbReference>
<comment type="caution">
    <text evidence="3">The sequence shown here is derived from an EMBL/GenBank/DDBJ whole genome shotgun (WGS) entry which is preliminary data.</text>
</comment>
<dbReference type="Pfam" id="PF11799">
    <property type="entry name" value="IMS_C"/>
    <property type="match status" value="1"/>
</dbReference>
<dbReference type="GO" id="GO:0006281">
    <property type="term" value="P:DNA repair"/>
    <property type="evidence" value="ECO:0007669"/>
    <property type="project" value="InterPro"/>
</dbReference>
<dbReference type="GO" id="GO:0005829">
    <property type="term" value="C:cytosol"/>
    <property type="evidence" value="ECO:0007669"/>
    <property type="project" value="TreeGrafter"/>
</dbReference>
<dbReference type="InterPro" id="IPR043502">
    <property type="entry name" value="DNA/RNA_pol_sf"/>
</dbReference>
<dbReference type="InterPro" id="IPR017961">
    <property type="entry name" value="DNA_pol_Y-fam_little_finger"/>
</dbReference>
<dbReference type="Proteomes" id="UP000176303">
    <property type="component" value="Unassembled WGS sequence"/>
</dbReference>
<dbReference type="EMBL" id="MGDZ01000029">
    <property type="protein sequence ID" value="OGL73503.1"/>
    <property type="molecule type" value="Genomic_DNA"/>
</dbReference>
<name>A0A1F7U5F8_9BACT</name>
<dbReference type="CDD" id="cd03586">
    <property type="entry name" value="PolY_Pol_IV_kappa"/>
    <property type="match status" value="1"/>
</dbReference>
<accession>A0A1F7U5F8</accession>
<dbReference type="InterPro" id="IPR043128">
    <property type="entry name" value="Rev_trsase/Diguanyl_cyclase"/>
</dbReference>
<proteinExistence type="inferred from homology"/>
<evidence type="ECO:0000256" key="1">
    <source>
        <dbReference type="ARBA" id="ARBA00010945"/>
    </source>
</evidence>
<dbReference type="GO" id="GO:0042276">
    <property type="term" value="P:error-prone translesion synthesis"/>
    <property type="evidence" value="ECO:0007669"/>
    <property type="project" value="TreeGrafter"/>
</dbReference>
<dbReference type="InterPro" id="IPR022880">
    <property type="entry name" value="DNApol_IV"/>
</dbReference>
<dbReference type="Gene3D" id="3.30.1490.100">
    <property type="entry name" value="DNA polymerase, Y-family, little finger domain"/>
    <property type="match status" value="1"/>
</dbReference>
<reference evidence="3 4" key="1">
    <citation type="journal article" date="2016" name="Nat. Commun.">
        <title>Thousands of microbial genomes shed light on interconnected biogeochemical processes in an aquifer system.</title>
        <authorList>
            <person name="Anantharaman K."/>
            <person name="Brown C.T."/>
            <person name="Hug L.A."/>
            <person name="Sharon I."/>
            <person name="Castelle C.J."/>
            <person name="Probst A.J."/>
            <person name="Thomas B.C."/>
            <person name="Singh A."/>
            <person name="Wilkins M.J."/>
            <person name="Karaoz U."/>
            <person name="Brodie E.L."/>
            <person name="Williams K.H."/>
            <person name="Hubbard S.S."/>
            <person name="Banfield J.F."/>
        </authorList>
    </citation>
    <scope>NUCLEOTIDE SEQUENCE [LARGE SCALE GENOMIC DNA]</scope>
</reference>
<feature type="domain" description="UmuC" evidence="2">
    <location>
        <begin position="1"/>
        <end position="199"/>
    </location>
</feature>